<evidence type="ECO:0000256" key="1">
    <source>
        <dbReference type="ARBA" id="ARBA00001947"/>
    </source>
</evidence>
<comment type="cofactor">
    <cofactor evidence="1">
        <name>Zn(2+)</name>
        <dbReference type="ChEBI" id="CHEBI:29105"/>
    </cofactor>
</comment>
<dbReference type="GO" id="GO:0019239">
    <property type="term" value="F:deaminase activity"/>
    <property type="evidence" value="ECO:0007669"/>
    <property type="project" value="InterPro"/>
</dbReference>
<accession>A0A4R2PZ21</accession>
<keyword evidence="8" id="KW-1185">Reference proteome</keyword>
<proteinExistence type="inferred from homology"/>
<feature type="domain" description="Adenosine deaminase" evidence="6">
    <location>
        <begin position="7"/>
        <end position="326"/>
    </location>
</feature>
<dbReference type="Proteomes" id="UP000294835">
    <property type="component" value="Unassembled WGS sequence"/>
</dbReference>
<protein>
    <submittedName>
        <fullName evidence="7">Adenosine deaminase</fullName>
    </submittedName>
</protein>
<evidence type="ECO:0000256" key="2">
    <source>
        <dbReference type="ARBA" id="ARBA00006676"/>
    </source>
</evidence>
<gene>
    <name evidence="7" type="ORF">EV662_10544</name>
</gene>
<dbReference type="InterPro" id="IPR001365">
    <property type="entry name" value="A_deaminase_dom"/>
</dbReference>
<evidence type="ECO:0000256" key="5">
    <source>
        <dbReference type="ARBA" id="ARBA00022833"/>
    </source>
</evidence>
<dbReference type="CDD" id="cd01320">
    <property type="entry name" value="ADA"/>
    <property type="match status" value="1"/>
</dbReference>
<sequence>MTLSNIPKIELHHHLEGAAPPALIRDMAKARHLDISGIFGPDGGYAYRDFVQFLDIYEAATSVLQSPDDYARLTAVILEEAAAEGVVYLETFLSPDFCGGRDLLAWREYLHAIEEAAHHAQAVHGITLRGIVTCIRHFGPDKARETALCAAETAGRFIVGFGIAGDEGAGHPRDFAWAFDMAREAGLGLTAHAGEWGGPGAVRDTLEALRVDRIGHGVRAVEDPALVDHLAETGIVLEVCPGSNIALGVYPDWPSHPIDRLRRAGVKVTVSTDDPPFFHTTMRREYDRLAETFGWDEGDFAQINRVALDAAFCDADTRAEIVKKLESADV</sequence>
<name>A0A4R2PZ21_9RHOB</name>
<dbReference type="NCBIfam" id="NF006848">
    <property type="entry name" value="PRK09358.1-3"/>
    <property type="match status" value="1"/>
</dbReference>
<evidence type="ECO:0000256" key="4">
    <source>
        <dbReference type="ARBA" id="ARBA00022801"/>
    </source>
</evidence>
<dbReference type="SUPFAM" id="SSF51556">
    <property type="entry name" value="Metallo-dependent hydrolases"/>
    <property type="match status" value="1"/>
</dbReference>
<evidence type="ECO:0000259" key="6">
    <source>
        <dbReference type="Pfam" id="PF00962"/>
    </source>
</evidence>
<dbReference type="AlphaFoldDB" id="A0A4R2PZ21"/>
<dbReference type="RefSeq" id="WP_132461873.1">
    <property type="nucleotide sequence ID" value="NZ_SLXP01000005.1"/>
</dbReference>
<keyword evidence="4" id="KW-0378">Hydrolase</keyword>
<dbReference type="Pfam" id="PF00962">
    <property type="entry name" value="A_deaminase"/>
    <property type="match status" value="1"/>
</dbReference>
<dbReference type="EMBL" id="SLXP01000005">
    <property type="protein sequence ID" value="TCP41299.1"/>
    <property type="molecule type" value="Genomic_DNA"/>
</dbReference>
<dbReference type="Gene3D" id="3.20.20.140">
    <property type="entry name" value="Metal-dependent hydrolases"/>
    <property type="match status" value="1"/>
</dbReference>
<comment type="caution">
    <text evidence="7">The sequence shown here is derived from an EMBL/GenBank/DDBJ whole genome shotgun (WGS) entry which is preliminary data.</text>
</comment>
<evidence type="ECO:0000313" key="7">
    <source>
        <dbReference type="EMBL" id="TCP41299.1"/>
    </source>
</evidence>
<dbReference type="NCBIfam" id="TIGR01430">
    <property type="entry name" value="aden_deam"/>
    <property type="match status" value="1"/>
</dbReference>
<dbReference type="GO" id="GO:0016814">
    <property type="term" value="F:hydrolase activity, acting on carbon-nitrogen (but not peptide) bonds, in cyclic amidines"/>
    <property type="evidence" value="ECO:0007669"/>
    <property type="project" value="UniProtKB-ARBA"/>
</dbReference>
<dbReference type="PANTHER" id="PTHR43114:SF6">
    <property type="entry name" value="ADENINE DEAMINASE"/>
    <property type="match status" value="1"/>
</dbReference>
<dbReference type="GO" id="GO:0046872">
    <property type="term" value="F:metal ion binding"/>
    <property type="evidence" value="ECO:0007669"/>
    <property type="project" value="UniProtKB-KW"/>
</dbReference>
<evidence type="ECO:0000256" key="3">
    <source>
        <dbReference type="ARBA" id="ARBA00022723"/>
    </source>
</evidence>
<dbReference type="InterPro" id="IPR006330">
    <property type="entry name" value="Ado/ade_deaminase"/>
</dbReference>
<comment type="similarity">
    <text evidence="2">Belongs to the metallo-dependent hydrolases superfamily. Adenosine and AMP deaminases family.</text>
</comment>
<dbReference type="PANTHER" id="PTHR43114">
    <property type="entry name" value="ADENINE DEAMINASE"/>
    <property type="match status" value="1"/>
</dbReference>
<keyword evidence="3" id="KW-0479">Metal-binding</keyword>
<organism evidence="7 8">
    <name type="scientific">Rhodovulum marinum</name>
    <dbReference type="NCBI Taxonomy" id="320662"/>
    <lineage>
        <taxon>Bacteria</taxon>
        <taxon>Pseudomonadati</taxon>
        <taxon>Pseudomonadota</taxon>
        <taxon>Alphaproteobacteria</taxon>
        <taxon>Rhodobacterales</taxon>
        <taxon>Paracoccaceae</taxon>
        <taxon>Rhodovulum</taxon>
    </lineage>
</organism>
<keyword evidence="5" id="KW-0862">Zinc</keyword>
<evidence type="ECO:0000313" key="8">
    <source>
        <dbReference type="Proteomes" id="UP000294835"/>
    </source>
</evidence>
<reference evidence="7 8" key="1">
    <citation type="submission" date="2019-03" db="EMBL/GenBank/DDBJ databases">
        <title>Genomic Encyclopedia of Type Strains, Phase IV (KMG-IV): sequencing the most valuable type-strain genomes for metagenomic binning, comparative biology and taxonomic classification.</title>
        <authorList>
            <person name="Goeker M."/>
        </authorList>
    </citation>
    <scope>NUCLEOTIDE SEQUENCE [LARGE SCALE GENOMIC DNA]</scope>
    <source>
        <strain evidence="7 8">DSM 18063</strain>
    </source>
</reference>
<dbReference type="InterPro" id="IPR032466">
    <property type="entry name" value="Metal_Hydrolase"/>
</dbReference>
<dbReference type="OrthoDB" id="105475at2"/>